<dbReference type="EMBL" id="RFFJ01000266">
    <property type="protein sequence ID" value="RMI29221.1"/>
    <property type="molecule type" value="Genomic_DNA"/>
</dbReference>
<gene>
    <name evidence="2" type="ORF">EBN88_27655</name>
</gene>
<accession>A0A3M2KVK1</accession>
<evidence type="ECO:0000313" key="2">
    <source>
        <dbReference type="EMBL" id="RMI29221.1"/>
    </source>
</evidence>
<protein>
    <submittedName>
        <fullName evidence="2">Uncharacterized protein</fullName>
    </submittedName>
</protein>
<sequence>MIRTENVNRAARLAAVRGGARLRARARGRRDGRRGLPHVPPPGAAPVAPEAAVSAYVAEQRAGAARAVEQLRSRFLDREWRLATAIRSEAVRVTDYYDRLGLTAPAALACFGHRVGEWRSKADVCRHRAAAVVEQYNQRVACYWDAVRRHHRDVPDPAPPYLAHWSPAPIALDASWERPVAWLWALEDEGSATARAVELLNVQGRDARSGRGRSR</sequence>
<keyword evidence="3" id="KW-1185">Reference proteome</keyword>
<evidence type="ECO:0000256" key="1">
    <source>
        <dbReference type="SAM" id="MobiDB-lite"/>
    </source>
</evidence>
<dbReference type="AlphaFoldDB" id="A0A3M2KVK1"/>
<name>A0A3M2KVK1_9ACTN</name>
<dbReference type="Proteomes" id="UP000278673">
    <property type="component" value="Unassembled WGS sequence"/>
</dbReference>
<dbReference type="RefSeq" id="WP_122399774.1">
    <property type="nucleotide sequence ID" value="NZ_RFFJ01000266.1"/>
</dbReference>
<feature type="region of interest" description="Disordered" evidence="1">
    <location>
        <begin position="24"/>
        <end position="46"/>
    </location>
</feature>
<comment type="caution">
    <text evidence="2">The sequence shown here is derived from an EMBL/GenBank/DDBJ whole genome shotgun (WGS) entry which is preliminary data.</text>
</comment>
<organism evidence="2 3">
    <name type="scientific">Streptomyces triticirhizae</name>
    <dbReference type="NCBI Taxonomy" id="2483353"/>
    <lineage>
        <taxon>Bacteria</taxon>
        <taxon>Bacillati</taxon>
        <taxon>Actinomycetota</taxon>
        <taxon>Actinomycetes</taxon>
        <taxon>Kitasatosporales</taxon>
        <taxon>Streptomycetaceae</taxon>
        <taxon>Streptomyces</taxon>
    </lineage>
</organism>
<feature type="compositionally biased region" description="Basic residues" evidence="1">
    <location>
        <begin position="24"/>
        <end position="36"/>
    </location>
</feature>
<evidence type="ECO:0000313" key="3">
    <source>
        <dbReference type="Proteomes" id="UP000278673"/>
    </source>
</evidence>
<reference evidence="2 3" key="1">
    <citation type="submission" date="2018-10" db="EMBL/GenBank/DDBJ databases">
        <title>Isolation, diversity and antifungal activity of actinobacteria from wheat.</title>
        <authorList>
            <person name="Han C."/>
        </authorList>
    </citation>
    <scope>NUCLEOTIDE SEQUENCE [LARGE SCALE GENOMIC DNA]</scope>
    <source>
        <strain evidence="2 3">NEAU-YY642</strain>
    </source>
</reference>
<proteinExistence type="predicted"/>